<dbReference type="Proteomes" id="UP001515943">
    <property type="component" value="Unassembled WGS sequence"/>
</dbReference>
<proteinExistence type="predicted"/>
<gene>
    <name evidence="2" type="ORF">FXN61_25555</name>
</gene>
<dbReference type="Pfam" id="PF13577">
    <property type="entry name" value="SnoaL_4"/>
    <property type="match status" value="1"/>
</dbReference>
<dbReference type="SUPFAM" id="SSF54427">
    <property type="entry name" value="NTF2-like"/>
    <property type="match status" value="1"/>
</dbReference>
<feature type="domain" description="SnoaL-like" evidence="1">
    <location>
        <begin position="12"/>
        <end position="132"/>
    </location>
</feature>
<accession>A0ABX1FMR1</accession>
<dbReference type="InterPro" id="IPR032710">
    <property type="entry name" value="NTF2-like_dom_sf"/>
</dbReference>
<dbReference type="CDD" id="cd00531">
    <property type="entry name" value="NTF2_like"/>
    <property type="match status" value="1"/>
</dbReference>
<reference evidence="2 3" key="1">
    <citation type="submission" date="2019-08" db="EMBL/GenBank/DDBJ databases">
        <title>Lentzea from Indian Himalayas.</title>
        <authorList>
            <person name="Mandal S."/>
            <person name="Mallick Gupta A."/>
            <person name="Maiti P.K."/>
            <person name="Sarkar J."/>
            <person name="Mandal S."/>
        </authorList>
    </citation>
    <scope>NUCLEOTIDE SEQUENCE [LARGE SCALE GENOMIC DNA]</scope>
    <source>
        <strain evidence="2 3">PSKA42</strain>
    </source>
</reference>
<dbReference type="RefSeq" id="WP_167976641.1">
    <property type="nucleotide sequence ID" value="NZ_VSRL01000103.1"/>
</dbReference>
<protein>
    <submittedName>
        <fullName evidence="2">Nuclear transport factor 2 family protein</fullName>
    </submittedName>
</protein>
<name>A0ABX1FMR1_9PSEU</name>
<evidence type="ECO:0000313" key="3">
    <source>
        <dbReference type="Proteomes" id="UP001515943"/>
    </source>
</evidence>
<keyword evidence="3" id="KW-1185">Reference proteome</keyword>
<evidence type="ECO:0000313" key="2">
    <source>
        <dbReference type="EMBL" id="NKE59981.1"/>
    </source>
</evidence>
<organism evidence="2 3">
    <name type="scientific">Lentzea indica</name>
    <dbReference type="NCBI Taxonomy" id="2604800"/>
    <lineage>
        <taxon>Bacteria</taxon>
        <taxon>Bacillati</taxon>
        <taxon>Actinomycetota</taxon>
        <taxon>Actinomycetes</taxon>
        <taxon>Pseudonocardiales</taxon>
        <taxon>Pseudonocardiaceae</taxon>
        <taxon>Lentzea</taxon>
    </lineage>
</organism>
<comment type="caution">
    <text evidence="2">The sequence shown here is derived from an EMBL/GenBank/DDBJ whole genome shotgun (WGS) entry which is preliminary data.</text>
</comment>
<evidence type="ECO:0000259" key="1">
    <source>
        <dbReference type="Pfam" id="PF13577"/>
    </source>
</evidence>
<dbReference type="Gene3D" id="3.10.450.50">
    <property type="match status" value="1"/>
</dbReference>
<dbReference type="InterPro" id="IPR037401">
    <property type="entry name" value="SnoaL-like"/>
</dbReference>
<dbReference type="EMBL" id="VSRL01000103">
    <property type="protein sequence ID" value="NKE59981.1"/>
    <property type="molecule type" value="Genomic_DNA"/>
</dbReference>
<sequence length="144" mass="16178">MSQSMETTSREDLYDRVEINEILNRHQIYIDLKDADGYANLYAEDGRYESPFSSANGRAEIKAMFVRLAEQGFTKGKRHMSGPAMVDIAGNTATATSWYWVAETEQVPTVYATGTYIDTLRKIDGRWLITNRVQTLDPGALSNG</sequence>